<comment type="caution">
    <text evidence="2">The sequence shown here is derived from an EMBL/GenBank/DDBJ whole genome shotgun (WGS) entry which is preliminary data.</text>
</comment>
<dbReference type="InterPro" id="IPR038153">
    <property type="entry name" value="EvaA-like_sf"/>
</dbReference>
<feature type="domain" description="dTDP-4-dehydro-6-deoxy-alpha-D-glucopyranose 2,3-dehydratase" evidence="1">
    <location>
        <begin position="36"/>
        <end position="237"/>
    </location>
</feature>
<gene>
    <name evidence="2" type="ORF">EV378_0290</name>
</gene>
<dbReference type="InterPro" id="IPR005212">
    <property type="entry name" value="EvaA-like"/>
</dbReference>
<accession>A0A4V2PIF9</accession>
<name>A0A4V2PIF9_PSEEN</name>
<keyword evidence="3" id="KW-1185">Reference proteome</keyword>
<dbReference type="Gene3D" id="3.90.79.40">
    <property type="entry name" value="EvaA sugar 2,3-dehydratase subunit"/>
    <property type="match status" value="2"/>
</dbReference>
<dbReference type="Proteomes" id="UP000295560">
    <property type="component" value="Unassembled WGS sequence"/>
</dbReference>
<dbReference type="OrthoDB" id="9814961at2"/>
<dbReference type="Pfam" id="PF03559">
    <property type="entry name" value="Hexose_dehydrat"/>
    <property type="match status" value="2"/>
</dbReference>
<evidence type="ECO:0000259" key="1">
    <source>
        <dbReference type="Pfam" id="PF03559"/>
    </source>
</evidence>
<evidence type="ECO:0000313" key="3">
    <source>
        <dbReference type="Proteomes" id="UP000295560"/>
    </source>
</evidence>
<dbReference type="GO" id="GO:0016829">
    <property type="term" value="F:lyase activity"/>
    <property type="evidence" value="ECO:0007669"/>
    <property type="project" value="InterPro"/>
</dbReference>
<feature type="domain" description="dTDP-4-dehydro-6-deoxy-alpha-D-glucopyranose 2,3-dehydratase" evidence="1">
    <location>
        <begin position="272"/>
        <end position="474"/>
    </location>
</feature>
<reference evidence="2 3" key="1">
    <citation type="submission" date="2019-03" db="EMBL/GenBank/DDBJ databases">
        <title>Sequencing the genomes of 1000 actinobacteria strains.</title>
        <authorList>
            <person name="Klenk H.-P."/>
        </authorList>
    </citation>
    <scope>NUCLEOTIDE SEQUENCE [LARGE SCALE GENOMIC DNA]</scope>
    <source>
        <strain evidence="2 3">DSM 44969</strain>
    </source>
</reference>
<proteinExistence type="predicted"/>
<dbReference type="EMBL" id="SMFZ01000001">
    <property type="protein sequence ID" value="TCK24516.1"/>
    <property type="molecule type" value="Genomic_DNA"/>
</dbReference>
<dbReference type="AlphaFoldDB" id="A0A4V2PIF9"/>
<protein>
    <submittedName>
        <fullName evidence="2">Oxidase EvaA</fullName>
    </submittedName>
</protein>
<organism evidence="2 3">
    <name type="scientific">Pseudonocardia endophytica</name>
    <dbReference type="NCBI Taxonomy" id="401976"/>
    <lineage>
        <taxon>Bacteria</taxon>
        <taxon>Bacillati</taxon>
        <taxon>Actinomycetota</taxon>
        <taxon>Actinomycetes</taxon>
        <taxon>Pseudonocardiales</taxon>
        <taxon>Pseudonocardiaceae</taxon>
        <taxon>Pseudonocardia</taxon>
    </lineage>
</organism>
<sequence>MRPTAAPPVPPVLRTADRMIPHRLARSAQRDPVGAARVREWIADRNTARAHTVSRVTFEELDRWGFDTRTGNLRHDTGRFFSVEGLRVETDTGPVRSWNQPIINQPEIGILGILVAEHDGVLHCLLQAKSEPGNVNGVQLSPTVQATRSNYTGVHAGKSVPFIEYFRSPGDGRVLSDVLQSEQAAWFYRKRNRNMIVEVDGPLPVGEDFRWVTLGQLHELCAVDNLVNMDTRTVLAGMPGGFEGAAGTSDRGLADALARSADTAIGGLHTTGELLSWITDRQTEPEVRTSLIPLDDVDDWRRAPDRVHRDDEAFFSVVAVDVASPGREVSAWTQPLLEPHGIGRVAMVVARFDGVLHALMHARVEPGYLEAVELAPTVQWTPRAYSSLGLEPPEFLDVVTAAEGTDRVLFDAELSEEGGRFLHARNRYQIVEVANPVDDRTTPDHQWMTIGQLTGLLQHNNYVNVQARSLVACLRGLA</sequence>
<evidence type="ECO:0000313" key="2">
    <source>
        <dbReference type="EMBL" id="TCK24516.1"/>
    </source>
</evidence>
<dbReference type="RefSeq" id="WP_132420954.1">
    <property type="nucleotide sequence ID" value="NZ_SMFZ01000001.1"/>
</dbReference>